<dbReference type="RefSeq" id="WP_266086832.1">
    <property type="nucleotide sequence ID" value="NZ_RKLV01000005.1"/>
</dbReference>
<sequence length="218" mass="25058">MTEDERGDGGEPDDEDENNRRVRIVKNEDAVDKKEETVGEATDQATRAVDKLRKGSRDRVEDTAEDARETVEDTLQKSVDSVDSSLVDLLSSFLDTETRAKVYLYLRKRGEATSEEIAEDTGLYPSTVRECLSDMYQEGIVERRKKQTQGAGNNPYVYQAVQPSELARRFSERVEDRLNRLFNLDDYLGESRRRELKADWSPYKIVIDSEDDEDSETR</sequence>
<dbReference type="CDD" id="cd00090">
    <property type="entry name" value="HTH_ARSR"/>
    <property type="match status" value="1"/>
</dbReference>
<feature type="domain" description="HTH arsR-type" evidence="2">
    <location>
        <begin position="89"/>
        <end position="175"/>
    </location>
</feature>
<gene>
    <name evidence="3" type="ORF">EGH25_06380</name>
</gene>
<dbReference type="Proteomes" id="UP001149411">
    <property type="component" value="Unassembled WGS sequence"/>
</dbReference>
<dbReference type="EMBL" id="RKLV01000005">
    <property type="protein sequence ID" value="MCX2818976.1"/>
    <property type="molecule type" value="Genomic_DNA"/>
</dbReference>
<feature type="compositionally biased region" description="Basic and acidic residues" evidence="1">
    <location>
        <begin position="25"/>
        <end position="37"/>
    </location>
</feature>
<evidence type="ECO:0000313" key="3">
    <source>
        <dbReference type="EMBL" id="MCX2818976.1"/>
    </source>
</evidence>
<feature type="compositionally biased region" description="Basic and acidic residues" evidence="1">
    <location>
        <begin position="48"/>
        <end position="69"/>
    </location>
</feature>
<dbReference type="InterPro" id="IPR036388">
    <property type="entry name" value="WH-like_DNA-bd_sf"/>
</dbReference>
<dbReference type="AlphaFoldDB" id="A0A9Q4GJ79"/>
<keyword evidence="4" id="KW-1185">Reference proteome</keyword>
<dbReference type="Pfam" id="PF01978">
    <property type="entry name" value="TrmB"/>
    <property type="match status" value="1"/>
</dbReference>
<evidence type="ECO:0000313" key="4">
    <source>
        <dbReference type="Proteomes" id="UP001149411"/>
    </source>
</evidence>
<proteinExistence type="predicted"/>
<name>A0A9Q4GJ79_9EURY</name>
<dbReference type="Gene3D" id="1.10.10.10">
    <property type="entry name" value="Winged helix-like DNA-binding domain superfamily/Winged helix DNA-binding domain"/>
    <property type="match status" value="1"/>
</dbReference>
<feature type="region of interest" description="Disordered" evidence="1">
    <location>
        <begin position="1"/>
        <end position="69"/>
    </location>
</feature>
<dbReference type="GO" id="GO:0003700">
    <property type="term" value="F:DNA-binding transcription factor activity"/>
    <property type="evidence" value="ECO:0007669"/>
    <property type="project" value="InterPro"/>
</dbReference>
<dbReference type="InterPro" id="IPR002831">
    <property type="entry name" value="Tscrpt_reg_TrmB_N"/>
</dbReference>
<evidence type="ECO:0000259" key="2">
    <source>
        <dbReference type="SMART" id="SM00418"/>
    </source>
</evidence>
<evidence type="ECO:0000256" key="1">
    <source>
        <dbReference type="SAM" id="MobiDB-lite"/>
    </source>
</evidence>
<dbReference type="InterPro" id="IPR036390">
    <property type="entry name" value="WH_DNA-bd_sf"/>
</dbReference>
<accession>A0A9Q4GJ79</accession>
<dbReference type="InterPro" id="IPR011991">
    <property type="entry name" value="ArsR-like_HTH"/>
</dbReference>
<dbReference type="SMART" id="SM00418">
    <property type="entry name" value="HTH_ARSR"/>
    <property type="match status" value="1"/>
</dbReference>
<feature type="compositionally biased region" description="Acidic residues" evidence="1">
    <location>
        <begin position="1"/>
        <end position="17"/>
    </location>
</feature>
<dbReference type="InterPro" id="IPR001845">
    <property type="entry name" value="HTH_ArsR_DNA-bd_dom"/>
</dbReference>
<protein>
    <submittedName>
        <fullName evidence="3">ArsR family transcriptional regulator</fullName>
    </submittedName>
</protein>
<dbReference type="SUPFAM" id="SSF46785">
    <property type="entry name" value="Winged helix' DNA-binding domain"/>
    <property type="match status" value="1"/>
</dbReference>
<organism evidence="3 4">
    <name type="scientific">Halorutilus salinus</name>
    <dbReference type="NCBI Taxonomy" id="2487751"/>
    <lineage>
        <taxon>Archaea</taxon>
        <taxon>Methanobacteriati</taxon>
        <taxon>Methanobacteriota</taxon>
        <taxon>Stenosarchaea group</taxon>
        <taxon>Halobacteria</taxon>
        <taxon>Halorutilales</taxon>
        <taxon>Halorutilaceae</taxon>
        <taxon>Halorutilus</taxon>
    </lineage>
</organism>
<comment type="caution">
    <text evidence="3">The sequence shown here is derived from an EMBL/GenBank/DDBJ whole genome shotgun (WGS) entry which is preliminary data.</text>
</comment>
<reference evidence="3" key="1">
    <citation type="submission" date="2022-09" db="EMBL/GenBank/DDBJ databases">
        <title>Haloadaptaus new haloarchaeum isolated from saline soil.</title>
        <authorList>
            <person name="Duran-Viseras A."/>
            <person name="Sanchez-Porro C."/>
            <person name="Ventosa A."/>
        </authorList>
    </citation>
    <scope>NUCLEOTIDE SEQUENCE</scope>
    <source>
        <strain evidence="3">F3-133</strain>
    </source>
</reference>